<dbReference type="InterPro" id="IPR035979">
    <property type="entry name" value="RBD_domain_sf"/>
</dbReference>
<protein>
    <submittedName>
        <fullName evidence="5">Putative mrna binding post-transcriptional regulator</fullName>
    </submittedName>
</protein>
<dbReference type="Pfam" id="PF00076">
    <property type="entry name" value="RRM_1"/>
    <property type="match status" value="1"/>
</dbReference>
<dbReference type="SUPFAM" id="SSF54928">
    <property type="entry name" value="RNA-binding domain, RBD"/>
    <property type="match status" value="1"/>
</dbReference>
<dbReference type="AlphaFoldDB" id="A0A0G2HEN1"/>
<evidence type="ECO:0000256" key="3">
    <source>
        <dbReference type="SAM" id="MobiDB-lite"/>
    </source>
</evidence>
<organism evidence="5 6">
    <name type="scientific">Diaporthe ampelina</name>
    <dbReference type="NCBI Taxonomy" id="1214573"/>
    <lineage>
        <taxon>Eukaryota</taxon>
        <taxon>Fungi</taxon>
        <taxon>Dikarya</taxon>
        <taxon>Ascomycota</taxon>
        <taxon>Pezizomycotina</taxon>
        <taxon>Sordariomycetes</taxon>
        <taxon>Sordariomycetidae</taxon>
        <taxon>Diaporthales</taxon>
        <taxon>Diaporthaceae</taxon>
        <taxon>Diaporthe</taxon>
    </lineage>
</organism>
<comment type="caution">
    <text evidence="5">The sequence shown here is derived from an EMBL/GenBank/DDBJ whole genome shotgun (WGS) entry which is preliminary data.</text>
</comment>
<dbReference type="InterPro" id="IPR000504">
    <property type="entry name" value="RRM_dom"/>
</dbReference>
<proteinExistence type="predicted"/>
<keyword evidence="1 2" id="KW-0694">RNA-binding</keyword>
<feature type="region of interest" description="Disordered" evidence="3">
    <location>
        <begin position="147"/>
        <end position="169"/>
    </location>
</feature>
<dbReference type="InterPro" id="IPR012677">
    <property type="entry name" value="Nucleotide-bd_a/b_plait_sf"/>
</dbReference>
<reference evidence="5 6" key="2">
    <citation type="submission" date="2015-05" db="EMBL/GenBank/DDBJ databases">
        <authorList>
            <person name="Morales-Cruz A."/>
            <person name="Amrine K.C."/>
            <person name="Cantu D."/>
        </authorList>
    </citation>
    <scope>NUCLEOTIDE SEQUENCE [LARGE SCALE GENOMIC DNA]</scope>
    <source>
        <strain evidence="5">DA912</strain>
    </source>
</reference>
<feature type="region of interest" description="Disordered" evidence="3">
    <location>
        <begin position="1"/>
        <end position="41"/>
    </location>
</feature>
<dbReference type="PANTHER" id="PTHR21245">
    <property type="entry name" value="HETEROGENEOUS NUCLEAR RIBONUCLEOPROTEIN"/>
    <property type="match status" value="1"/>
</dbReference>
<reference evidence="5 6" key="1">
    <citation type="submission" date="2015-05" db="EMBL/GenBank/DDBJ databases">
        <title>Distinctive expansion of gene families associated with plant cell wall degradation and secondary metabolism in the genomes of grapevine trunk pathogens.</title>
        <authorList>
            <person name="Lawrence D.P."/>
            <person name="Travadon R."/>
            <person name="Rolshausen P.E."/>
            <person name="Baumgartner K."/>
        </authorList>
    </citation>
    <scope>NUCLEOTIDE SEQUENCE [LARGE SCALE GENOMIC DNA]</scope>
    <source>
        <strain evidence="5">DA912</strain>
    </source>
</reference>
<feature type="compositionally biased region" description="Polar residues" evidence="3">
    <location>
        <begin position="160"/>
        <end position="169"/>
    </location>
</feature>
<dbReference type="PROSITE" id="PS50102">
    <property type="entry name" value="RRM"/>
    <property type="match status" value="1"/>
</dbReference>
<feature type="compositionally biased region" description="Basic residues" evidence="3">
    <location>
        <begin position="147"/>
        <end position="159"/>
    </location>
</feature>
<evidence type="ECO:0000313" key="5">
    <source>
        <dbReference type="EMBL" id="KKY33583.1"/>
    </source>
</evidence>
<dbReference type="OrthoDB" id="377209at2759"/>
<dbReference type="Proteomes" id="UP000034680">
    <property type="component" value="Unassembled WGS sequence"/>
</dbReference>
<dbReference type="STRING" id="1214573.A0A0G2HEN1"/>
<evidence type="ECO:0000313" key="6">
    <source>
        <dbReference type="Proteomes" id="UP000034680"/>
    </source>
</evidence>
<evidence type="ECO:0000256" key="1">
    <source>
        <dbReference type="ARBA" id="ARBA00022884"/>
    </source>
</evidence>
<dbReference type="Gene3D" id="3.30.70.330">
    <property type="match status" value="1"/>
</dbReference>
<evidence type="ECO:0000259" key="4">
    <source>
        <dbReference type="PROSITE" id="PS50102"/>
    </source>
</evidence>
<dbReference type="SMART" id="SM00360">
    <property type="entry name" value="RRM"/>
    <property type="match status" value="1"/>
</dbReference>
<sequence length="193" mass="21975">MENELYRDYGYAPGCSPYGPDGKSESRFTPDAVNPKGYVSRLPRNKSRENAAAHHNTTLFIGGINETVTDQELQKLFADFGQITYVNRSHQTSAFIQFVLRRDALMAMRQMQGVPIYSCRLRISWGDPKPKSQWDFGTKNGRLPFKGNKHQHQHKHHQKSQAIPQHGYQNSLKILKTTSPEVEDQTADDAKTV</sequence>
<feature type="domain" description="RRM" evidence="4">
    <location>
        <begin position="57"/>
        <end position="128"/>
    </location>
</feature>
<evidence type="ECO:0000256" key="2">
    <source>
        <dbReference type="PROSITE-ProRule" id="PRU00176"/>
    </source>
</evidence>
<keyword evidence="6" id="KW-1185">Reference proteome</keyword>
<dbReference type="GO" id="GO:0003723">
    <property type="term" value="F:RNA binding"/>
    <property type="evidence" value="ECO:0007669"/>
    <property type="project" value="UniProtKB-UniRule"/>
</dbReference>
<dbReference type="EMBL" id="LCUC01000238">
    <property type="protein sequence ID" value="KKY33583.1"/>
    <property type="molecule type" value="Genomic_DNA"/>
</dbReference>
<name>A0A0G2HEN1_9PEZI</name>
<gene>
    <name evidence="5" type="ORF">UCDDA912_g06484</name>
</gene>
<accession>A0A0G2HEN1</accession>